<evidence type="ECO:0000313" key="2">
    <source>
        <dbReference type="EMBL" id="MFD1055438.1"/>
    </source>
</evidence>
<reference evidence="3" key="1">
    <citation type="journal article" date="2019" name="Int. J. Syst. Evol. Microbiol.">
        <title>The Global Catalogue of Microorganisms (GCM) 10K type strain sequencing project: providing services to taxonomists for standard genome sequencing and annotation.</title>
        <authorList>
            <consortium name="The Broad Institute Genomics Platform"/>
            <consortium name="The Broad Institute Genome Sequencing Center for Infectious Disease"/>
            <person name="Wu L."/>
            <person name="Ma J."/>
        </authorList>
    </citation>
    <scope>NUCLEOTIDE SEQUENCE [LARGE SCALE GENOMIC DNA]</scope>
    <source>
        <strain evidence="3">CCUG 57508</strain>
    </source>
</reference>
<evidence type="ECO:0000256" key="1">
    <source>
        <dbReference type="SAM" id="MobiDB-lite"/>
    </source>
</evidence>
<feature type="region of interest" description="Disordered" evidence="1">
    <location>
        <begin position="1"/>
        <end position="25"/>
    </location>
</feature>
<comment type="caution">
    <text evidence="2">The sequence shown here is derived from an EMBL/GenBank/DDBJ whole genome shotgun (WGS) entry which is preliminary data.</text>
</comment>
<sequence length="150" mass="15722">MKVRLTSEISGSRDGKPWPAAGEEIDLPADEAASLVASGAAVPAGRGAGDVETAVVLDPATEARVKHATTTRERSSRSKRAHEPVNLGLAETEQPVEDDNGPRLPEINADESAKVEDPAEATQSDDGPTGETAKPSVDEGKSRRSRSRSK</sequence>
<proteinExistence type="predicted"/>
<keyword evidence="3" id="KW-1185">Reference proteome</keyword>
<dbReference type="EMBL" id="JBHTKH010000009">
    <property type="protein sequence ID" value="MFD1055438.1"/>
    <property type="molecule type" value="Genomic_DNA"/>
</dbReference>
<organism evidence="2 3">
    <name type="scientific">Terrabacter terrigena</name>
    <dbReference type="NCBI Taxonomy" id="574718"/>
    <lineage>
        <taxon>Bacteria</taxon>
        <taxon>Bacillati</taxon>
        <taxon>Actinomycetota</taxon>
        <taxon>Actinomycetes</taxon>
        <taxon>Micrococcales</taxon>
        <taxon>Intrasporangiaceae</taxon>
        <taxon>Terrabacter</taxon>
    </lineage>
</organism>
<accession>A0ABW3MZC5</accession>
<protein>
    <submittedName>
        <fullName evidence="2">Uncharacterized protein</fullName>
    </submittedName>
</protein>
<dbReference type="RefSeq" id="WP_386053475.1">
    <property type="nucleotide sequence ID" value="NZ_JBHTKH010000009.1"/>
</dbReference>
<dbReference type="Proteomes" id="UP001597046">
    <property type="component" value="Unassembled WGS sequence"/>
</dbReference>
<feature type="region of interest" description="Disordered" evidence="1">
    <location>
        <begin position="61"/>
        <end position="150"/>
    </location>
</feature>
<feature type="compositionally biased region" description="Basic and acidic residues" evidence="1">
    <location>
        <begin position="61"/>
        <end position="76"/>
    </location>
</feature>
<evidence type="ECO:0000313" key="3">
    <source>
        <dbReference type="Proteomes" id="UP001597046"/>
    </source>
</evidence>
<name>A0ABW3MZC5_9MICO</name>
<gene>
    <name evidence="2" type="ORF">ACFQ2V_14075</name>
</gene>